<dbReference type="SUPFAM" id="SSF50692">
    <property type="entry name" value="ADC-like"/>
    <property type="match status" value="1"/>
</dbReference>
<feature type="domain" description="AAA+ ATPase" evidence="11">
    <location>
        <begin position="504"/>
        <end position="643"/>
    </location>
</feature>
<evidence type="ECO:0000256" key="3">
    <source>
        <dbReference type="ARBA" id="ARBA00022737"/>
    </source>
</evidence>
<comment type="subcellular location">
    <subcellularLocation>
        <location evidence="1">Cytoplasm</location>
    </subcellularLocation>
</comment>
<sequence length="1011" mass="108164">MISRSPFQSQLFYGSGKDLCSLPPAPSASPGRLRSCEGKVAAEGAPWRSAPLGAQPWNVEGGWVGGWVPAASSGGDVTCGAKSCEAPPARSGLPSGVAAGQVPAGVNPSKGARLESIARRSGCPPLTRDPRPALAPQPPPEGSPSSPGTLAARPGLARLWFPGSSGNAGLTERRGGKKLFSFSRKTLGDDKVPKMLRRALAQLSLISMKSADLCIGWPALLTSVDGRQEVCTAWPTTGFPGGKIGLHETTQKNLKVNPGDVVTVQPVTGAVIQAEEVDVKLRDKDATVNAEEMSVCLLRNLDGKIVLPGNLLAFTYYGKLCNIVVMKVKGTDGAELIAQGSAIPSDSNEADLERSDLETSALDLSLQLSRMDIGDGPEVVSMSTPNKAMDPGPAVTPSGPESCEGDGADLPRVLELAGKGSNEGLPLTGQIGAVSNTDCFYFISSRTKLNFIEPRTSIAADGVWESRVTYDMIGGLSSQLRTIRETVELPLKQPELFKSYGIPPPRGVLFYGPPGTGKTMIAKAIANEVGAHVTVINGPEIISKFYGESESRLRQIFAEASVRRPSIIFIDELDALCPKREGAQNEVEKRIVASLLTLMDGIGSEGSEGQLLVLGATNRPHALDAALRRPGRFDKEIEIGIPNAQDRLDILQKLLKKVPHSLTAEQLVQLADSAHGYVGADLAALCKEAGLYALRRTLGKRPNLLDTEVAGSVMIAFNDFLQGMNDVRPSAMREVAIDVPKVSWSDIGGLEEVKLKLKQAVEWPLKHPESFIRMGIQPPKGVLLYGPPGCSKTMIAKALAHESGLNFLAVKGPELMNKYVGESERAVREIFRKARAVSPSILFFDEIDALAVERGNSSGAGNVADRVLAQLLTEMDGIEQLKDVTILAATNRPDMIDKALLRPGRIDRIIYVPLPDAATRREIFKLHFKSMPVSDEVCLAELVERTQKYSGAEIAAVCREAALLALQEDIHAKSVTGQHFRSALTVVSPRIPDSLIQFYADYQQQSGLHAL</sequence>
<keyword evidence="3" id="KW-0677">Repeat</keyword>
<evidence type="ECO:0000256" key="5">
    <source>
        <dbReference type="ARBA" id="ARBA00022801"/>
    </source>
</evidence>
<evidence type="ECO:0000256" key="4">
    <source>
        <dbReference type="ARBA" id="ARBA00022741"/>
    </source>
</evidence>
<dbReference type="FunFam" id="1.10.8.60:FF:000068">
    <property type="entry name" value="spermatogenesis-associated protein 5 isoform X1"/>
    <property type="match status" value="1"/>
</dbReference>
<dbReference type="AlphaFoldDB" id="A0A8C5TLD3"/>
<dbReference type="InterPro" id="IPR027417">
    <property type="entry name" value="P-loop_NTPase"/>
</dbReference>
<evidence type="ECO:0000256" key="2">
    <source>
        <dbReference type="ARBA" id="ARBA00022490"/>
    </source>
</evidence>
<feature type="region of interest" description="Disordered" evidence="10">
    <location>
        <begin position="85"/>
        <end position="152"/>
    </location>
</feature>
<evidence type="ECO:0000256" key="8">
    <source>
        <dbReference type="ARBA" id="ARBA00048883"/>
    </source>
</evidence>
<proteinExistence type="inferred from homology"/>
<dbReference type="PROSITE" id="PS00674">
    <property type="entry name" value="AAA"/>
    <property type="match status" value="2"/>
</dbReference>
<organism evidence="13 14">
    <name type="scientific">Malurus cyaneus samueli</name>
    <dbReference type="NCBI Taxonomy" id="2593467"/>
    <lineage>
        <taxon>Eukaryota</taxon>
        <taxon>Metazoa</taxon>
        <taxon>Chordata</taxon>
        <taxon>Craniata</taxon>
        <taxon>Vertebrata</taxon>
        <taxon>Euteleostomi</taxon>
        <taxon>Archelosauria</taxon>
        <taxon>Archosauria</taxon>
        <taxon>Dinosauria</taxon>
        <taxon>Saurischia</taxon>
        <taxon>Theropoda</taxon>
        <taxon>Coelurosauria</taxon>
        <taxon>Aves</taxon>
        <taxon>Neognathae</taxon>
        <taxon>Neoaves</taxon>
        <taxon>Telluraves</taxon>
        <taxon>Australaves</taxon>
        <taxon>Passeriformes</taxon>
        <taxon>Meliphagoidea</taxon>
        <taxon>Maluridae</taxon>
        <taxon>Malurus</taxon>
    </lineage>
</organism>
<feature type="domain" description="AAA+ ATPase" evidence="11">
    <location>
        <begin position="778"/>
        <end position="916"/>
    </location>
</feature>
<dbReference type="InterPro" id="IPR009010">
    <property type="entry name" value="Asp_de-COase-like_dom_sf"/>
</dbReference>
<dbReference type="InterPro" id="IPR003959">
    <property type="entry name" value="ATPase_AAA_core"/>
</dbReference>
<name>A0A8C5TLD3_9PASS</name>
<dbReference type="GO" id="GO:0005524">
    <property type="term" value="F:ATP binding"/>
    <property type="evidence" value="ECO:0007669"/>
    <property type="project" value="UniProtKB-KW"/>
</dbReference>
<evidence type="ECO:0000256" key="6">
    <source>
        <dbReference type="ARBA" id="ARBA00022840"/>
    </source>
</evidence>
<dbReference type="InterPro" id="IPR003338">
    <property type="entry name" value="CDC4_N-term_subdom"/>
</dbReference>
<evidence type="ECO:0000256" key="7">
    <source>
        <dbReference type="ARBA" id="ARBA00023186"/>
    </source>
</evidence>
<keyword evidence="4" id="KW-0547">Nucleotide-binding</keyword>
<evidence type="ECO:0000313" key="14">
    <source>
        <dbReference type="Proteomes" id="UP000694560"/>
    </source>
</evidence>
<dbReference type="InterPro" id="IPR041569">
    <property type="entry name" value="AAA_lid_3"/>
</dbReference>
<evidence type="ECO:0000256" key="1">
    <source>
        <dbReference type="ARBA" id="ARBA00004496"/>
    </source>
</evidence>
<comment type="similarity">
    <text evidence="9">Belongs to the AAA ATPase family. AFG2 subfamily.</text>
</comment>
<dbReference type="Gene3D" id="3.40.50.300">
    <property type="entry name" value="P-loop containing nucleotide triphosphate hydrolases"/>
    <property type="match status" value="2"/>
</dbReference>
<keyword evidence="5" id="KW-0378">Hydrolase</keyword>
<dbReference type="SMART" id="SM01073">
    <property type="entry name" value="CDC48_N"/>
    <property type="match status" value="1"/>
</dbReference>
<dbReference type="FunFam" id="3.40.50.300:FF:000567">
    <property type="entry name" value="ATPase, AAA family protein"/>
    <property type="match status" value="1"/>
</dbReference>
<dbReference type="Gene3D" id="1.10.8.60">
    <property type="match status" value="2"/>
</dbReference>
<dbReference type="OrthoDB" id="27435at2759"/>
<evidence type="ECO:0000313" key="13">
    <source>
        <dbReference type="Ensembl" id="ENSMCSP00000009225.1"/>
    </source>
</evidence>
<dbReference type="Proteomes" id="UP000694560">
    <property type="component" value="Unplaced"/>
</dbReference>
<dbReference type="CDD" id="cd19511">
    <property type="entry name" value="RecA-like_CDC48_r2-like"/>
    <property type="match status" value="1"/>
</dbReference>
<dbReference type="FunFam" id="1.10.8.60:FF:000069">
    <property type="entry name" value="spermatogenesis-associated protein 5 isoform X1"/>
    <property type="match status" value="1"/>
</dbReference>
<dbReference type="InterPro" id="IPR050168">
    <property type="entry name" value="AAA_ATPase_domain"/>
</dbReference>
<comment type="catalytic activity">
    <reaction evidence="8">
        <text>ATP + H2O = ADP + phosphate + H(+)</text>
        <dbReference type="Rhea" id="RHEA:13065"/>
        <dbReference type="ChEBI" id="CHEBI:15377"/>
        <dbReference type="ChEBI" id="CHEBI:15378"/>
        <dbReference type="ChEBI" id="CHEBI:30616"/>
        <dbReference type="ChEBI" id="CHEBI:43474"/>
        <dbReference type="ChEBI" id="CHEBI:456216"/>
        <dbReference type="EC" id="3.6.4.6"/>
    </reaction>
</comment>
<dbReference type="CDD" id="cd19503">
    <property type="entry name" value="RecA-like_CDC48_NLV2_r1-like"/>
    <property type="match status" value="1"/>
</dbReference>
<protein>
    <submittedName>
        <fullName evidence="13">Spermatogenesis associated 5</fullName>
    </submittedName>
</protein>
<dbReference type="InterPro" id="IPR003960">
    <property type="entry name" value="ATPase_AAA_CS"/>
</dbReference>
<keyword evidence="2" id="KW-0963">Cytoplasm</keyword>
<dbReference type="InterPro" id="IPR003593">
    <property type="entry name" value="AAA+_ATPase"/>
</dbReference>
<dbReference type="Ensembl" id="ENSMCST00000009453.1">
    <property type="protein sequence ID" value="ENSMCSP00000009225.1"/>
    <property type="gene ID" value="ENSMCSG00000005843.1"/>
</dbReference>
<feature type="compositionally biased region" description="Pro residues" evidence="10">
    <location>
        <begin position="133"/>
        <end position="142"/>
    </location>
</feature>
<evidence type="ECO:0000259" key="12">
    <source>
        <dbReference type="SMART" id="SM01073"/>
    </source>
</evidence>
<dbReference type="FunFam" id="3.40.50.300:FF:000012">
    <property type="entry name" value="Transitional endoplasmic reticulum ATPase"/>
    <property type="match status" value="1"/>
</dbReference>
<evidence type="ECO:0000259" key="11">
    <source>
        <dbReference type="SMART" id="SM00382"/>
    </source>
</evidence>
<keyword evidence="6" id="KW-0067">ATP-binding</keyword>
<feature type="region of interest" description="Disordered" evidence="10">
    <location>
        <begin position="383"/>
        <end position="406"/>
    </location>
</feature>
<dbReference type="Pfam" id="PF00004">
    <property type="entry name" value="AAA"/>
    <property type="match status" value="2"/>
</dbReference>
<evidence type="ECO:0000256" key="9">
    <source>
        <dbReference type="ARBA" id="ARBA00061477"/>
    </source>
</evidence>
<dbReference type="GO" id="GO:0005737">
    <property type="term" value="C:cytoplasm"/>
    <property type="evidence" value="ECO:0007669"/>
    <property type="project" value="UniProtKB-SubCell"/>
</dbReference>
<dbReference type="GO" id="GO:0016887">
    <property type="term" value="F:ATP hydrolysis activity"/>
    <property type="evidence" value="ECO:0007669"/>
    <property type="project" value="InterPro"/>
</dbReference>
<dbReference type="PANTHER" id="PTHR23077:SF27">
    <property type="entry name" value="ATPASE FAMILY GENE 2 PROTEIN HOMOLOG A"/>
    <property type="match status" value="1"/>
</dbReference>
<dbReference type="PANTHER" id="PTHR23077">
    <property type="entry name" value="AAA-FAMILY ATPASE"/>
    <property type="match status" value="1"/>
</dbReference>
<keyword evidence="7" id="KW-0143">Chaperone</keyword>
<dbReference type="Pfam" id="PF17862">
    <property type="entry name" value="AAA_lid_3"/>
    <property type="match status" value="2"/>
</dbReference>
<dbReference type="SMART" id="SM00382">
    <property type="entry name" value="AAA"/>
    <property type="match status" value="2"/>
</dbReference>
<accession>A0A8C5TLD3</accession>
<evidence type="ECO:0000256" key="10">
    <source>
        <dbReference type="SAM" id="MobiDB-lite"/>
    </source>
</evidence>
<dbReference type="SUPFAM" id="SSF52540">
    <property type="entry name" value="P-loop containing nucleoside triphosphate hydrolases"/>
    <property type="match status" value="2"/>
</dbReference>
<reference evidence="13" key="1">
    <citation type="submission" date="2025-08" db="UniProtKB">
        <authorList>
            <consortium name="Ensembl"/>
        </authorList>
    </citation>
    <scope>IDENTIFICATION</scope>
</reference>
<keyword evidence="14" id="KW-1185">Reference proteome</keyword>
<feature type="domain" description="CDC48 N-terminal subdomain" evidence="12">
    <location>
        <begin position="186"/>
        <end position="270"/>
    </location>
</feature>
<dbReference type="Gene3D" id="2.40.40.20">
    <property type="match status" value="1"/>
</dbReference>
<reference evidence="13" key="2">
    <citation type="submission" date="2025-09" db="UniProtKB">
        <authorList>
            <consortium name="Ensembl"/>
        </authorList>
    </citation>
    <scope>IDENTIFICATION</scope>
</reference>